<keyword evidence="6" id="KW-0413">Isomerase</keyword>
<evidence type="ECO:0008006" key="11">
    <source>
        <dbReference type="Google" id="ProtNLM"/>
    </source>
</evidence>
<keyword evidence="5 7" id="KW-0460">Magnesium</keyword>
<evidence type="ECO:0000256" key="1">
    <source>
        <dbReference type="ARBA" id="ARBA00001946"/>
    </source>
</evidence>
<dbReference type="GO" id="GO:0016868">
    <property type="term" value="F:intramolecular phosphotransferase activity"/>
    <property type="evidence" value="ECO:0007669"/>
    <property type="project" value="InterPro"/>
</dbReference>
<evidence type="ECO:0000256" key="7">
    <source>
        <dbReference type="RuleBase" id="RU004326"/>
    </source>
</evidence>
<dbReference type="InterPro" id="IPR005844">
    <property type="entry name" value="A-D-PHexomutase_a/b/a-I"/>
</dbReference>
<dbReference type="PANTHER" id="PTHR43771">
    <property type="entry name" value="PHOSPHOMANNOMUTASE"/>
    <property type="match status" value="1"/>
</dbReference>
<evidence type="ECO:0000259" key="9">
    <source>
        <dbReference type="Pfam" id="PF02879"/>
    </source>
</evidence>
<evidence type="ECO:0000256" key="5">
    <source>
        <dbReference type="ARBA" id="ARBA00022842"/>
    </source>
</evidence>
<evidence type="ECO:0000256" key="2">
    <source>
        <dbReference type="ARBA" id="ARBA00010231"/>
    </source>
</evidence>
<evidence type="ECO:0000256" key="4">
    <source>
        <dbReference type="ARBA" id="ARBA00022723"/>
    </source>
</evidence>
<dbReference type="Gene3D" id="3.40.120.10">
    <property type="entry name" value="Alpha-D-Glucose-1,6-Bisphosphate, subunit A, domain 3"/>
    <property type="match status" value="2"/>
</dbReference>
<dbReference type="AlphaFoldDB" id="A0A7R8X0L9"/>
<feature type="domain" description="Alpha-D-phosphohexomutase alpha/beta/alpha" evidence="8">
    <location>
        <begin position="26"/>
        <end position="142"/>
    </location>
</feature>
<dbReference type="GO" id="GO:0005975">
    <property type="term" value="P:carbohydrate metabolic process"/>
    <property type="evidence" value="ECO:0007669"/>
    <property type="project" value="InterPro"/>
</dbReference>
<gene>
    <name evidence="10" type="ORF">CTOB1V02_LOCUS15538</name>
</gene>
<protein>
    <recommendedName>
        <fullName evidence="11">Phosphomannomutase</fullName>
    </recommendedName>
</protein>
<keyword evidence="3" id="KW-0597">Phosphoprotein</keyword>
<dbReference type="InterPro" id="IPR016055">
    <property type="entry name" value="A-D-PHexomutase_a/b/a-I/II/III"/>
</dbReference>
<feature type="non-terminal residue" evidence="10">
    <location>
        <position position="1"/>
    </location>
</feature>
<dbReference type="GO" id="GO:0000287">
    <property type="term" value="F:magnesium ion binding"/>
    <property type="evidence" value="ECO:0007669"/>
    <property type="project" value="InterPro"/>
</dbReference>
<dbReference type="OrthoDB" id="14210at2759"/>
<dbReference type="PANTHER" id="PTHR43771:SF1">
    <property type="entry name" value="PHOSPHOMANNOMUTASE"/>
    <property type="match status" value="1"/>
</dbReference>
<evidence type="ECO:0000313" key="10">
    <source>
        <dbReference type="EMBL" id="CAD7237723.1"/>
    </source>
</evidence>
<evidence type="ECO:0000256" key="3">
    <source>
        <dbReference type="ARBA" id="ARBA00022553"/>
    </source>
</evidence>
<proteinExistence type="inferred from homology"/>
<dbReference type="InterPro" id="IPR005841">
    <property type="entry name" value="Alpha-D-phosphohexomutase_SF"/>
</dbReference>
<comment type="cofactor">
    <cofactor evidence="1">
        <name>Mg(2+)</name>
        <dbReference type="ChEBI" id="CHEBI:18420"/>
    </cofactor>
</comment>
<dbReference type="Pfam" id="PF02878">
    <property type="entry name" value="PGM_PMM_I"/>
    <property type="match status" value="1"/>
</dbReference>
<keyword evidence="4 7" id="KW-0479">Metal-binding</keyword>
<evidence type="ECO:0000259" key="8">
    <source>
        <dbReference type="Pfam" id="PF02878"/>
    </source>
</evidence>
<feature type="domain" description="Alpha-D-phosphohexomutase alpha/beta/alpha" evidence="9">
    <location>
        <begin position="175"/>
        <end position="268"/>
    </location>
</feature>
<dbReference type="InterPro" id="IPR005845">
    <property type="entry name" value="A-D-PHexomutase_a/b/a-II"/>
</dbReference>
<name>A0A7R8X0L9_9CRUS</name>
<evidence type="ECO:0000256" key="6">
    <source>
        <dbReference type="ARBA" id="ARBA00023235"/>
    </source>
</evidence>
<dbReference type="SUPFAM" id="SSF53738">
    <property type="entry name" value="Phosphoglucomutase, first 3 domains"/>
    <property type="match status" value="2"/>
</dbReference>
<dbReference type="EMBL" id="OB691209">
    <property type="protein sequence ID" value="CAD7237723.1"/>
    <property type="molecule type" value="Genomic_DNA"/>
</dbReference>
<sequence length="268" mass="29085">AQLAQYYSIGMTKGKEKMDKKIPSCFKAYDIRGQVPGELNADLAKRIGLGLAEVTGLGRVIVGRDMRLSGEELSSALIEGLLAAGCDVVDIGMCGTEEMYHAVFSLQGEGVDGGVIVTASHNPADYNGMKIVEKGARPLSGEAGLPELARYVVSSRETVKEHKRGRYERKNHRREYIKHLLAAINLQTLKPFTIVANCGNGCAGPVLEMLRPSLPFTFELINSEPDGTFPNGVPNPLLPERRAETSEAVRAYGADLGIAWDGDFDRCF</sequence>
<reference evidence="10" key="1">
    <citation type="submission" date="2020-11" db="EMBL/GenBank/DDBJ databases">
        <authorList>
            <person name="Tran Van P."/>
        </authorList>
    </citation>
    <scope>NUCLEOTIDE SEQUENCE</scope>
</reference>
<dbReference type="InterPro" id="IPR016066">
    <property type="entry name" value="A-D-PHexomutase_CS"/>
</dbReference>
<feature type="non-terminal residue" evidence="10">
    <location>
        <position position="268"/>
    </location>
</feature>
<accession>A0A7R8X0L9</accession>
<dbReference type="PRINTS" id="PR00509">
    <property type="entry name" value="PGMPMM"/>
</dbReference>
<organism evidence="10">
    <name type="scientific">Cyprideis torosa</name>
    <dbReference type="NCBI Taxonomy" id="163714"/>
    <lineage>
        <taxon>Eukaryota</taxon>
        <taxon>Metazoa</taxon>
        <taxon>Ecdysozoa</taxon>
        <taxon>Arthropoda</taxon>
        <taxon>Crustacea</taxon>
        <taxon>Oligostraca</taxon>
        <taxon>Ostracoda</taxon>
        <taxon>Podocopa</taxon>
        <taxon>Podocopida</taxon>
        <taxon>Cytherocopina</taxon>
        <taxon>Cytheroidea</taxon>
        <taxon>Cytherideidae</taxon>
        <taxon>Cyprideis</taxon>
    </lineage>
</organism>
<comment type="similarity">
    <text evidence="2 7">Belongs to the phosphohexose mutase family.</text>
</comment>
<dbReference type="Pfam" id="PF02879">
    <property type="entry name" value="PGM_PMM_II"/>
    <property type="match status" value="1"/>
</dbReference>
<dbReference type="PROSITE" id="PS00710">
    <property type="entry name" value="PGM_PMM"/>
    <property type="match status" value="1"/>
</dbReference>